<dbReference type="AlphaFoldDB" id="A0A2F0PUP9"/>
<name>A0A2F0PUP9_SERMA</name>
<dbReference type="RefSeq" id="WP_055312881.1">
    <property type="nucleotide sequence ID" value="NZ_FCHE01000008.1"/>
</dbReference>
<dbReference type="Proteomes" id="UP000050489">
    <property type="component" value="Unassembled WGS sequence"/>
</dbReference>
<evidence type="ECO:0000313" key="2">
    <source>
        <dbReference type="Proteomes" id="UP000050489"/>
    </source>
</evidence>
<organism evidence="1 2">
    <name type="scientific">Serratia marcescens</name>
    <dbReference type="NCBI Taxonomy" id="615"/>
    <lineage>
        <taxon>Bacteria</taxon>
        <taxon>Pseudomonadati</taxon>
        <taxon>Pseudomonadota</taxon>
        <taxon>Gammaproteobacteria</taxon>
        <taxon>Enterobacterales</taxon>
        <taxon>Yersiniaceae</taxon>
        <taxon>Serratia</taxon>
    </lineage>
</organism>
<dbReference type="EMBL" id="LJEX02000057">
    <property type="protein sequence ID" value="OCO87811.1"/>
    <property type="molecule type" value="Genomic_DNA"/>
</dbReference>
<sequence>MSKTLNFYGASDDLFEVEGAIREEIGCFNELGIYHLKSAEGEVLIVATYTDEGCWAIGLCQVGEDVPVPAWPVSYSMHDRGYSVQLTMEVPDDTQLVMANEDDE</sequence>
<comment type="caution">
    <text evidence="1">The sequence shown here is derived from an EMBL/GenBank/DDBJ whole genome shotgun (WGS) entry which is preliminary data.</text>
</comment>
<gene>
    <name evidence="1" type="ORF">AN695_0212540</name>
</gene>
<protein>
    <submittedName>
        <fullName evidence="1">Uncharacterized protein</fullName>
    </submittedName>
</protein>
<accession>A0A2F0PUP9</accession>
<reference evidence="2" key="1">
    <citation type="submission" date="2016-04" db="EMBL/GenBank/DDBJ databases">
        <authorList>
            <person name="Osei Sekyere J."/>
            <person name="Sivertsen A."/>
            <person name="Pedersen A.T."/>
            <person name="Sundsfjord A."/>
        </authorList>
    </citation>
    <scope>NUCLEOTIDE SEQUENCE [LARGE SCALE GENOMIC DNA]</scope>
    <source>
        <strain evidence="2">945174350</strain>
    </source>
</reference>
<proteinExistence type="predicted"/>
<evidence type="ECO:0000313" key="1">
    <source>
        <dbReference type="EMBL" id="OCO87811.1"/>
    </source>
</evidence>